<dbReference type="GO" id="GO:0005509">
    <property type="term" value="F:calcium ion binding"/>
    <property type="evidence" value="ECO:0007669"/>
    <property type="project" value="InterPro"/>
</dbReference>
<dbReference type="GO" id="GO:0005886">
    <property type="term" value="C:plasma membrane"/>
    <property type="evidence" value="ECO:0007669"/>
    <property type="project" value="TreeGrafter"/>
</dbReference>
<feature type="compositionally biased region" description="Low complexity" evidence="9">
    <location>
        <begin position="141"/>
        <end position="155"/>
    </location>
</feature>
<dbReference type="Gene3D" id="1.10.238.10">
    <property type="entry name" value="EF-hand"/>
    <property type="match status" value="1"/>
</dbReference>
<feature type="transmembrane region" description="Helical" evidence="10">
    <location>
        <begin position="27"/>
        <end position="45"/>
    </location>
</feature>
<dbReference type="PROSITE" id="PS00018">
    <property type="entry name" value="EF_HAND_1"/>
    <property type="match status" value="2"/>
</dbReference>
<evidence type="ECO:0000256" key="6">
    <source>
        <dbReference type="ARBA" id="ARBA00023065"/>
    </source>
</evidence>
<feature type="region of interest" description="Disordered" evidence="9">
    <location>
        <begin position="325"/>
        <end position="359"/>
    </location>
</feature>
<sequence>MFRNRGSTLFHEDEELESSNRKLAQKAILFTLVYIFFGVLCFSLAEGWTFIHAFYFVVVTLTTVGYGDQGDWVSEFARFFCSVYALVGILLLGTALGVIGSEIITQHEKVVKEMQRKAAIKREKKKKKKKGLPRGSESNLSDSTETTRFSSFSSSNPYNQSVYRTLFVPFLTLFFIIACGMLLIHFDNGKLSLNECLYFAIITVTTIGYGDIYCKTEIGKGFAIIYILFGVTAVGNVLTEIANKVIDHQHAAAMESILTRKIKAHEFKDFDLDGNGTIERTEYVLRKMILVGLVDQSDILRVEKEFDLMDLDGSGEITMDELIEFEKRESPKDRESDAPVSHETPEVSVNPLQDENKVL</sequence>
<dbReference type="Proteomes" id="UP001165122">
    <property type="component" value="Unassembled WGS sequence"/>
</dbReference>
<comment type="subcellular location">
    <subcellularLocation>
        <location evidence="1">Membrane</location>
        <topology evidence="1">Multi-pass membrane protein</topology>
    </subcellularLocation>
</comment>
<feature type="domain" description="EF-hand" evidence="11">
    <location>
        <begin position="297"/>
        <end position="332"/>
    </location>
</feature>
<dbReference type="InterPro" id="IPR003280">
    <property type="entry name" value="2pore_dom_K_chnl"/>
</dbReference>
<keyword evidence="13" id="KW-1185">Reference proteome</keyword>
<evidence type="ECO:0000256" key="7">
    <source>
        <dbReference type="ARBA" id="ARBA00023136"/>
    </source>
</evidence>
<dbReference type="PANTHER" id="PTHR11003:SF291">
    <property type="entry name" value="IP11374P"/>
    <property type="match status" value="1"/>
</dbReference>
<dbReference type="GO" id="GO:0030322">
    <property type="term" value="P:stabilization of membrane potential"/>
    <property type="evidence" value="ECO:0007669"/>
    <property type="project" value="TreeGrafter"/>
</dbReference>
<keyword evidence="8" id="KW-0407">Ion channel</keyword>
<dbReference type="PANTHER" id="PTHR11003">
    <property type="entry name" value="POTASSIUM CHANNEL, SUBFAMILY K"/>
    <property type="match status" value="1"/>
</dbReference>
<feature type="transmembrane region" description="Helical" evidence="10">
    <location>
        <begin position="196"/>
        <end position="212"/>
    </location>
</feature>
<keyword evidence="2" id="KW-0813">Transport</keyword>
<keyword evidence="4" id="KW-0106">Calcium</keyword>
<feature type="transmembrane region" description="Helical" evidence="10">
    <location>
        <begin position="162"/>
        <end position="184"/>
    </location>
</feature>
<dbReference type="CDD" id="cd00051">
    <property type="entry name" value="EFh"/>
    <property type="match status" value="1"/>
</dbReference>
<dbReference type="GO" id="GO:0022841">
    <property type="term" value="F:potassium ion leak channel activity"/>
    <property type="evidence" value="ECO:0007669"/>
    <property type="project" value="TreeGrafter"/>
</dbReference>
<feature type="transmembrane region" description="Helical" evidence="10">
    <location>
        <begin position="79"/>
        <end position="99"/>
    </location>
</feature>
<dbReference type="GO" id="GO:0015271">
    <property type="term" value="F:outward rectifier potassium channel activity"/>
    <property type="evidence" value="ECO:0007669"/>
    <property type="project" value="TreeGrafter"/>
</dbReference>
<evidence type="ECO:0000313" key="13">
    <source>
        <dbReference type="Proteomes" id="UP001165122"/>
    </source>
</evidence>
<keyword evidence="7 10" id="KW-0472">Membrane</keyword>
<dbReference type="InterPro" id="IPR002048">
    <property type="entry name" value="EF_hand_dom"/>
</dbReference>
<keyword evidence="6" id="KW-0406">Ion transport</keyword>
<evidence type="ECO:0000256" key="10">
    <source>
        <dbReference type="SAM" id="Phobius"/>
    </source>
</evidence>
<organism evidence="12 13">
    <name type="scientific">Triparma laevis f. longispina</name>
    <dbReference type="NCBI Taxonomy" id="1714387"/>
    <lineage>
        <taxon>Eukaryota</taxon>
        <taxon>Sar</taxon>
        <taxon>Stramenopiles</taxon>
        <taxon>Ochrophyta</taxon>
        <taxon>Bolidophyceae</taxon>
        <taxon>Parmales</taxon>
        <taxon>Triparmaceae</taxon>
        <taxon>Triparma</taxon>
    </lineage>
</organism>
<dbReference type="GO" id="GO:0005737">
    <property type="term" value="C:cytoplasm"/>
    <property type="evidence" value="ECO:0007669"/>
    <property type="project" value="UniProtKB-ARBA"/>
</dbReference>
<dbReference type="InterPro" id="IPR018247">
    <property type="entry name" value="EF_Hand_1_Ca_BS"/>
</dbReference>
<dbReference type="Pfam" id="PF07885">
    <property type="entry name" value="Ion_trans_2"/>
    <property type="match status" value="2"/>
</dbReference>
<name>A0A9W7APQ4_9STRA</name>
<dbReference type="EMBL" id="BRXW01000697">
    <property type="protein sequence ID" value="GMH74416.1"/>
    <property type="molecule type" value="Genomic_DNA"/>
</dbReference>
<dbReference type="SUPFAM" id="SSF81324">
    <property type="entry name" value="Voltage-gated potassium channels"/>
    <property type="match status" value="2"/>
</dbReference>
<comment type="caution">
    <text evidence="12">The sequence shown here is derived from an EMBL/GenBank/DDBJ whole genome shotgun (WGS) entry which is preliminary data.</text>
</comment>
<keyword evidence="5 10" id="KW-1133">Transmembrane helix</keyword>
<dbReference type="AlphaFoldDB" id="A0A9W7APQ4"/>
<feature type="compositionally biased region" description="Basic and acidic residues" evidence="9">
    <location>
        <begin position="325"/>
        <end position="337"/>
    </location>
</feature>
<evidence type="ECO:0000256" key="2">
    <source>
        <dbReference type="ARBA" id="ARBA00022448"/>
    </source>
</evidence>
<evidence type="ECO:0000313" key="12">
    <source>
        <dbReference type="EMBL" id="GMH74416.1"/>
    </source>
</evidence>
<evidence type="ECO:0000256" key="5">
    <source>
        <dbReference type="ARBA" id="ARBA00022989"/>
    </source>
</evidence>
<keyword evidence="3 10" id="KW-0812">Transmembrane</keyword>
<protein>
    <recommendedName>
        <fullName evidence="11">EF-hand domain-containing protein</fullName>
    </recommendedName>
</protein>
<dbReference type="PROSITE" id="PS50222">
    <property type="entry name" value="EF_HAND_2"/>
    <property type="match status" value="1"/>
</dbReference>
<dbReference type="OrthoDB" id="415460at2759"/>
<feature type="transmembrane region" description="Helical" evidence="10">
    <location>
        <begin position="51"/>
        <end position="67"/>
    </location>
</feature>
<dbReference type="SUPFAM" id="SSF47473">
    <property type="entry name" value="EF-hand"/>
    <property type="match status" value="1"/>
</dbReference>
<evidence type="ECO:0000256" key="4">
    <source>
        <dbReference type="ARBA" id="ARBA00022837"/>
    </source>
</evidence>
<evidence type="ECO:0000256" key="1">
    <source>
        <dbReference type="ARBA" id="ARBA00004141"/>
    </source>
</evidence>
<evidence type="ECO:0000256" key="9">
    <source>
        <dbReference type="SAM" id="MobiDB-lite"/>
    </source>
</evidence>
<feature type="compositionally biased region" description="Basic residues" evidence="9">
    <location>
        <begin position="121"/>
        <end position="132"/>
    </location>
</feature>
<evidence type="ECO:0000259" key="11">
    <source>
        <dbReference type="PROSITE" id="PS50222"/>
    </source>
</evidence>
<evidence type="ECO:0000256" key="3">
    <source>
        <dbReference type="ARBA" id="ARBA00022692"/>
    </source>
</evidence>
<feature type="region of interest" description="Disordered" evidence="9">
    <location>
        <begin position="121"/>
        <end position="156"/>
    </location>
</feature>
<dbReference type="InterPro" id="IPR011992">
    <property type="entry name" value="EF-hand-dom_pair"/>
</dbReference>
<feature type="transmembrane region" description="Helical" evidence="10">
    <location>
        <begin position="218"/>
        <end position="238"/>
    </location>
</feature>
<dbReference type="InterPro" id="IPR013099">
    <property type="entry name" value="K_chnl_dom"/>
</dbReference>
<reference evidence="13" key="1">
    <citation type="journal article" date="2023" name="Commun. Biol.">
        <title>Genome analysis of Parmales, the sister group of diatoms, reveals the evolutionary specialization of diatoms from phago-mixotrophs to photoautotrophs.</title>
        <authorList>
            <person name="Ban H."/>
            <person name="Sato S."/>
            <person name="Yoshikawa S."/>
            <person name="Yamada K."/>
            <person name="Nakamura Y."/>
            <person name="Ichinomiya M."/>
            <person name="Sato N."/>
            <person name="Blanc-Mathieu R."/>
            <person name="Endo H."/>
            <person name="Kuwata A."/>
            <person name="Ogata H."/>
        </authorList>
    </citation>
    <scope>NUCLEOTIDE SEQUENCE [LARGE SCALE GENOMIC DNA]</scope>
    <source>
        <strain evidence="13">NIES 3700</strain>
    </source>
</reference>
<accession>A0A9W7APQ4</accession>
<dbReference type="Gene3D" id="1.10.287.70">
    <property type="match status" value="2"/>
</dbReference>
<proteinExistence type="predicted"/>
<evidence type="ECO:0000256" key="8">
    <source>
        <dbReference type="ARBA" id="ARBA00023303"/>
    </source>
</evidence>
<gene>
    <name evidence="12" type="ORF">TrLO_g12435</name>
</gene>
<dbReference type="Pfam" id="PF13202">
    <property type="entry name" value="EF-hand_5"/>
    <property type="match status" value="2"/>
</dbReference>